<sequence length="268" mass="29849">MNASNIHTFSNTRELSVDLADLTVKLSEESIKSRDRFTVGISGGSLPKLLASDLKNREDIEWDKWHVFFCDERLVPLDHEDSNYSLCKKEFFDHVPIPGDQIYTIDPSLLPQLETAVEKGTEAIEEASLEIVEDYEQKLISVFATVNAVKFPVFDLLLLGVGPDGHTCSLFPDHPLLDLTIGWVAYIGDSPKPPPRRITFTLPVVNHAHNIAFVATGEGKQDVLKEIIENPESRLPAALVHPVTGKLYWFLDDAAAFKLTSLKVTSVI</sequence>
<evidence type="ECO:0000313" key="9">
    <source>
        <dbReference type="Proteomes" id="UP000789375"/>
    </source>
</evidence>
<dbReference type="EMBL" id="CAJVPP010001168">
    <property type="protein sequence ID" value="CAG8538611.1"/>
    <property type="molecule type" value="Genomic_DNA"/>
</dbReference>
<dbReference type="NCBIfam" id="TIGR01198">
    <property type="entry name" value="pgl"/>
    <property type="match status" value="1"/>
</dbReference>
<dbReference type="PANTHER" id="PTHR11054:SF0">
    <property type="entry name" value="6-PHOSPHOGLUCONOLACTONASE"/>
    <property type="match status" value="1"/>
</dbReference>
<dbReference type="GO" id="GO:0005975">
    <property type="term" value="P:carbohydrate metabolic process"/>
    <property type="evidence" value="ECO:0007669"/>
    <property type="project" value="UniProtKB-UniRule"/>
</dbReference>
<keyword evidence="9" id="KW-1185">Reference proteome</keyword>
<name>A0A9N9AQG7_FUNMO</name>
<evidence type="ECO:0000256" key="4">
    <source>
        <dbReference type="ARBA" id="ARBA00013198"/>
    </source>
</evidence>
<feature type="domain" description="Glucosamine/galactosamine-6-phosphate isomerase" evidence="7">
    <location>
        <begin position="12"/>
        <end position="249"/>
    </location>
</feature>
<dbReference type="AlphaFoldDB" id="A0A9N9AQG7"/>
<gene>
    <name evidence="8" type="ORF">FMOSSE_LOCUS5867</name>
</gene>
<dbReference type="InterPro" id="IPR006148">
    <property type="entry name" value="Glc/Gal-6P_isomerase"/>
</dbReference>
<comment type="caution">
    <text evidence="8">The sequence shown here is derived from an EMBL/GenBank/DDBJ whole genome shotgun (WGS) entry which is preliminary data.</text>
</comment>
<evidence type="ECO:0000256" key="2">
    <source>
        <dbReference type="ARBA" id="ARBA00004961"/>
    </source>
</evidence>
<evidence type="ECO:0000256" key="5">
    <source>
        <dbReference type="ARBA" id="ARBA00022801"/>
    </source>
</evidence>
<dbReference type="Proteomes" id="UP000789375">
    <property type="component" value="Unassembled WGS sequence"/>
</dbReference>
<reference evidence="8" key="1">
    <citation type="submission" date="2021-06" db="EMBL/GenBank/DDBJ databases">
        <authorList>
            <person name="Kallberg Y."/>
            <person name="Tangrot J."/>
            <person name="Rosling A."/>
        </authorList>
    </citation>
    <scope>NUCLEOTIDE SEQUENCE</scope>
    <source>
        <strain evidence="8">87-6 pot B 2015</strain>
    </source>
</reference>
<evidence type="ECO:0000256" key="6">
    <source>
        <dbReference type="RuleBase" id="RU365095"/>
    </source>
</evidence>
<dbReference type="GO" id="GO:0017057">
    <property type="term" value="F:6-phosphogluconolactonase activity"/>
    <property type="evidence" value="ECO:0007669"/>
    <property type="project" value="UniProtKB-UniRule"/>
</dbReference>
<dbReference type="CDD" id="cd01400">
    <property type="entry name" value="6PGL"/>
    <property type="match status" value="1"/>
</dbReference>
<dbReference type="InterPro" id="IPR005900">
    <property type="entry name" value="6-phosphogluconolactonase_DevB"/>
</dbReference>
<proteinExistence type="inferred from homology"/>
<dbReference type="Gene3D" id="3.40.50.1360">
    <property type="match status" value="1"/>
</dbReference>
<comment type="function">
    <text evidence="6">Hydrolysis of 6-phosphogluconolactone to 6-phosphogluconate.</text>
</comment>
<dbReference type="FunFam" id="3.40.50.1360:FF:000005">
    <property type="entry name" value="6-phosphogluconolactonase"/>
    <property type="match status" value="1"/>
</dbReference>
<dbReference type="PANTHER" id="PTHR11054">
    <property type="entry name" value="6-PHOSPHOGLUCONOLACTONASE"/>
    <property type="match status" value="1"/>
</dbReference>
<dbReference type="InterPro" id="IPR037171">
    <property type="entry name" value="NagB/RpiA_transferase-like"/>
</dbReference>
<evidence type="ECO:0000256" key="3">
    <source>
        <dbReference type="ARBA" id="ARBA00010662"/>
    </source>
</evidence>
<comment type="catalytic activity">
    <reaction evidence="1 6">
        <text>6-phospho-D-glucono-1,5-lactone + H2O = 6-phospho-D-gluconate + H(+)</text>
        <dbReference type="Rhea" id="RHEA:12556"/>
        <dbReference type="ChEBI" id="CHEBI:15377"/>
        <dbReference type="ChEBI" id="CHEBI:15378"/>
        <dbReference type="ChEBI" id="CHEBI:57955"/>
        <dbReference type="ChEBI" id="CHEBI:58759"/>
        <dbReference type="EC" id="3.1.1.31"/>
    </reaction>
</comment>
<evidence type="ECO:0000259" key="7">
    <source>
        <dbReference type="Pfam" id="PF01182"/>
    </source>
</evidence>
<dbReference type="InterPro" id="IPR039104">
    <property type="entry name" value="6PGL"/>
</dbReference>
<dbReference type="GO" id="GO:0006098">
    <property type="term" value="P:pentose-phosphate shunt"/>
    <property type="evidence" value="ECO:0007669"/>
    <property type="project" value="InterPro"/>
</dbReference>
<keyword evidence="5 6" id="KW-0378">Hydrolase</keyword>
<comment type="pathway">
    <text evidence="2 6">Carbohydrate degradation; pentose phosphate pathway; D-ribulose 5-phosphate from D-glucose 6-phosphate (oxidative stage): step 2/3.</text>
</comment>
<dbReference type="EC" id="3.1.1.31" evidence="4 6"/>
<accession>A0A9N9AQG7</accession>
<comment type="similarity">
    <text evidence="3 6">Belongs to the glucosamine/galactosamine-6-phosphate isomerase family. 6-phosphogluconolactonase subfamily.</text>
</comment>
<protein>
    <recommendedName>
        <fullName evidence="4 6">6-phosphogluconolactonase</fullName>
        <shortName evidence="6">6PGL</shortName>
        <ecNumber evidence="4 6">3.1.1.31</ecNumber>
    </recommendedName>
</protein>
<evidence type="ECO:0000313" key="8">
    <source>
        <dbReference type="EMBL" id="CAG8538611.1"/>
    </source>
</evidence>
<evidence type="ECO:0000256" key="1">
    <source>
        <dbReference type="ARBA" id="ARBA00000832"/>
    </source>
</evidence>
<dbReference type="Pfam" id="PF01182">
    <property type="entry name" value="Glucosamine_iso"/>
    <property type="match status" value="1"/>
</dbReference>
<organism evidence="8 9">
    <name type="scientific">Funneliformis mosseae</name>
    <name type="common">Endomycorrhizal fungus</name>
    <name type="synonym">Glomus mosseae</name>
    <dbReference type="NCBI Taxonomy" id="27381"/>
    <lineage>
        <taxon>Eukaryota</taxon>
        <taxon>Fungi</taxon>
        <taxon>Fungi incertae sedis</taxon>
        <taxon>Mucoromycota</taxon>
        <taxon>Glomeromycotina</taxon>
        <taxon>Glomeromycetes</taxon>
        <taxon>Glomerales</taxon>
        <taxon>Glomeraceae</taxon>
        <taxon>Funneliformis</taxon>
    </lineage>
</organism>
<dbReference type="SUPFAM" id="SSF100950">
    <property type="entry name" value="NagB/RpiA/CoA transferase-like"/>
    <property type="match status" value="1"/>
</dbReference>